<accession>A0A1W5CTG3</accession>
<dbReference type="Gene3D" id="1.10.630.10">
    <property type="entry name" value="Cytochrome P450"/>
    <property type="match status" value="1"/>
</dbReference>
<organism evidence="8 9">
    <name type="scientific">Lasallia pustulata</name>
    <dbReference type="NCBI Taxonomy" id="136370"/>
    <lineage>
        <taxon>Eukaryota</taxon>
        <taxon>Fungi</taxon>
        <taxon>Dikarya</taxon>
        <taxon>Ascomycota</taxon>
        <taxon>Pezizomycotina</taxon>
        <taxon>Lecanoromycetes</taxon>
        <taxon>OSLEUM clade</taxon>
        <taxon>Umbilicariomycetidae</taxon>
        <taxon>Umbilicariales</taxon>
        <taxon>Umbilicariaceae</taxon>
        <taxon>Lasallia</taxon>
    </lineage>
</organism>
<dbReference type="GO" id="GO:0005506">
    <property type="term" value="F:iron ion binding"/>
    <property type="evidence" value="ECO:0007669"/>
    <property type="project" value="InterPro"/>
</dbReference>
<evidence type="ECO:0000256" key="3">
    <source>
        <dbReference type="ARBA" id="ARBA00022617"/>
    </source>
</evidence>
<dbReference type="InterPro" id="IPR050121">
    <property type="entry name" value="Cytochrome_P450_monoxygenase"/>
</dbReference>
<dbReference type="InterPro" id="IPR002401">
    <property type="entry name" value="Cyt_P450_E_grp-I"/>
</dbReference>
<protein>
    <submittedName>
        <fullName evidence="8">Cytochrome p450</fullName>
    </submittedName>
</protein>
<dbReference type="Proteomes" id="UP000192927">
    <property type="component" value="Unassembled WGS sequence"/>
</dbReference>
<reference evidence="9" key="1">
    <citation type="submission" date="2017-03" db="EMBL/GenBank/DDBJ databases">
        <authorList>
            <person name="Sharma R."/>
            <person name="Thines M."/>
        </authorList>
    </citation>
    <scope>NUCLEOTIDE SEQUENCE [LARGE SCALE GENOMIC DNA]</scope>
</reference>
<evidence type="ECO:0000256" key="7">
    <source>
        <dbReference type="SAM" id="Phobius"/>
    </source>
</evidence>
<dbReference type="InterPro" id="IPR001128">
    <property type="entry name" value="Cyt_P450"/>
</dbReference>
<proteinExistence type="inferred from homology"/>
<keyword evidence="7" id="KW-0812">Transmembrane</keyword>
<dbReference type="GO" id="GO:0020037">
    <property type="term" value="F:heme binding"/>
    <property type="evidence" value="ECO:0007669"/>
    <property type="project" value="InterPro"/>
</dbReference>
<evidence type="ECO:0000313" key="9">
    <source>
        <dbReference type="Proteomes" id="UP000192927"/>
    </source>
</evidence>
<feature type="transmembrane region" description="Helical" evidence="7">
    <location>
        <begin position="18"/>
        <end position="39"/>
    </location>
</feature>
<evidence type="ECO:0000256" key="2">
    <source>
        <dbReference type="ARBA" id="ARBA00010617"/>
    </source>
</evidence>
<dbReference type="AlphaFoldDB" id="A0A1W5CTG3"/>
<dbReference type="PRINTS" id="PR00463">
    <property type="entry name" value="EP450I"/>
</dbReference>
<sequence>MTVNDATTIPIITSPQHLLVIGVFAFLSWYLCSAIYTAYFDSLSKYPGPKLWATSRIPSQRSVVSGHHHHDMLALHKQYGNTVRVGPNELAFFSPEGFKDIYTKRAGHKLPPKDRSHYPLPPNGVDNIVTANDEAYHARHRRLLGYAFSEKALKEQEPILQGYVDLFVARLRDQAARGPVDIKSFFNFVIFDITGDLMFGESFGCLEESKLHPWVELFFSAAKAYSYLIAVSQFPWVKSILEPLIPRKVVQEGLDHFKLTAEKVDKRLAMKTERPDIISFALRNGMREGHGLLASESEKTMSRAEMHSNAYVMIAAGSEEPATHLSGCMYYLLVHPQSLNRLTHEIRTTFASETDITMSAVANLPFLAAVIEESFRIYSPFVTSLTRVVPKGGDTIAGEYVPEGTIVAAHLYASFHSPNNFASPESFLPERWLGTDARFKNDRRDVLHPASLGPRGCIGKALGYAEIRLVLSKLLWNFDLELCDESRNWVHQEVYIIWDKPALMVRLRDRRVAGKGY</sequence>
<dbReference type="InterPro" id="IPR036396">
    <property type="entry name" value="Cyt_P450_sf"/>
</dbReference>
<dbReference type="Pfam" id="PF00067">
    <property type="entry name" value="p450"/>
    <property type="match status" value="1"/>
</dbReference>
<dbReference type="SUPFAM" id="SSF48264">
    <property type="entry name" value="Cytochrome P450"/>
    <property type="match status" value="1"/>
</dbReference>
<keyword evidence="7" id="KW-0472">Membrane</keyword>
<evidence type="ECO:0000313" key="8">
    <source>
        <dbReference type="EMBL" id="SLM34025.1"/>
    </source>
</evidence>
<dbReference type="PRINTS" id="PR00385">
    <property type="entry name" value="P450"/>
</dbReference>
<dbReference type="CDD" id="cd11058">
    <property type="entry name" value="CYP60B-like"/>
    <property type="match status" value="1"/>
</dbReference>
<keyword evidence="4 6" id="KW-0479">Metal-binding</keyword>
<evidence type="ECO:0000256" key="6">
    <source>
        <dbReference type="PIRSR" id="PIRSR602401-1"/>
    </source>
</evidence>
<dbReference type="GO" id="GO:0004497">
    <property type="term" value="F:monooxygenase activity"/>
    <property type="evidence" value="ECO:0007669"/>
    <property type="project" value="InterPro"/>
</dbReference>
<evidence type="ECO:0000256" key="4">
    <source>
        <dbReference type="ARBA" id="ARBA00022723"/>
    </source>
</evidence>
<keyword evidence="7" id="KW-1133">Transmembrane helix</keyword>
<name>A0A1W5CTG3_9LECA</name>
<dbReference type="PANTHER" id="PTHR24305:SF210">
    <property type="entry name" value="CYTOCHROME P450 MONOOXYGENASE ASQL-RELATED"/>
    <property type="match status" value="1"/>
</dbReference>
<dbReference type="PANTHER" id="PTHR24305">
    <property type="entry name" value="CYTOCHROME P450"/>
    <property type="match status" value="1"/>
</dbReference>
<keyword evidence="5 6" id="KW-0408">Iron</keyword>
<evidence type="ECO:0000256" key="5">
    <source>
        <dbReference type="ARBA" id="ARBA00023004"/>
    </source>
</evidence>
<keyword evidence="9" id="KW-1185">Reference proteome</keyword>
<comment type="similarity">
    <text evidence="2">Belongs to the cytochrome P450 family.</text>
</comment>
<evidence type="ECO:0000256" key="1">
    <source>
        <dbReference type="ARBA" id="ARBA00001971"/>
    </source>
</evidence>
<keyword evidence="3 6" id="KW-0349">Heme</keyword>
<comment type="cofactor">
    <cofactor evidence="1 6">
        <name>heme</name>
        <dbReference type="ChEBI" id="CHEBI:30413"/>
    </cofactor>
</comment>
<feature type="binding site" description="axial binding residue" evidence="6">
    <location>
        <position position="457"/>
    </location>
    <ligand>
        <name>heme</name>
        <dbReference type="ChEBI" id="CHEBI:30413"/>
    </ligand>
    <ligandPart>
        <name>Fe</name>
        <dbReference type="ChEBI" id="CHEBI:18248"/>
    </ligandPart>
</feature>
<dbReference type="GO" id="GO:0016705">
    <property type="term" value="F:oxidoreductase activity, acting on paired donors, with incorporation or reduction of molecular oxygen"/>
    <property type="evidence" value="ECO:0007669"/>
    <property type="project" value="InterPro"/>
</dbReference>
<dbReference type="EMBL" id="FWEW01000204">
    <property type="protein sequence ID" value="SLM34025.1"/>
    <property type="molecule type" value="Genomic_DNA"/>
</dbReference>